<feature type="transmembrane region" description="Helical" evidence="1">
    <location>
        <begin position="27"/>
        <end position="43"/>
    </location>
</feature>
<dbReference type="InterPro" id="IPR016975">
    <property type="entry name" value="Cell_wall_LiaF"/>
</dbReference>
<protein>
    <submittedName>
        <fullName evidence="4">Predicted membrane protein</fullName>
    </submittedName>
</protein>
<dbReference type="Pfam" id="PF24661">
    <property type="entry name" value="DUF7649"/>
    <property type="match status" value="1"/>
</dbReference>
<dbReference type="NCBIfam" id="NF040535">
    <property type="entry name" value="LiaF_C_term"/>
    <property type="match status" value="1"/>
</dbReference>
<dbReference type="RefSeq" id="WP_085560208.1">
    <property type="nucleotide sequence ID" value="NZ_FOAH01000009.1"/>
</dbReference>
<sequence length="245" mass="28068">MKKKLRLFFLVEAFLLVWLLYESVNNSFTLLTFIVGALVLLRGRHEKNNSKRQTYLITGSVLVLIALLSTSAIWFMLICAILFFIVLDNKSLPNLKFPDFDSIPWQEKEIIIVETAKSLPKNGKRFKRNWLGNERIGNSVYEWDDINLTVLMGDTIVDLGNTLLPKDESYVIVRKGFGKTRILVPAGIGIMIQHSAFKGKVHFEKDVFVLNNESLKLYSEQYDKNTRKIKLITTVLVGDLEVITI</sequence>
<accession>A0A1X7NMJ7</accession>
<dbReference type="InterPro" id="IPR024425">
    <property type="entry name" value="LiaF-like_C"/>
</dbReference>
<organism evidence="4 5">
    <name type="scientific">Carnobacterium iners</name>
    <dbReference type="NCBI Taxonomy" id="1073423"/>
    <lineage>
        <taxon>Bacteria</taxon>
        <taxon>Bacillati</taxon>
        <taxon>Bacillota</taxon>
        <taxon>Bacilli</taxon>
        <taxon>Lactobacillales</taxon>
        <taxon>Carnobacteriaceae</taxon>
        <taxon>Carnobacterium</taxon>
    </lineage>
</organism>
<dbReference type="OrthoDB" id="2351415at2"/>
<dbReference type="Proteomes" id="UP000193435">
    <property type="component" value="Unassembled WGS sequence"/>
</dbReference>
<keyword evidence="1" id="KW-1133">Transmembrane helix</keyword>
<evidence type="ECO:0000313" key="4">
    <source>
        <dbReference type="EMBL" id="SMH38741.1"/>
    </source>
</evidence>
<dbReference type="InterPro" id="IPR047793">
    <property type="entry name" value="LiaF_C"/>
</dbReference>
<dbReference type="EMBL" id="FXBJ01000002">
    <property type="protein sequence ID" value="SMH38741.1"/>
    <property type="molecule type" value="Genomic_DNA"/>
</dbReference>
<feature type="transmembrane region" description="Helical" evidence="1">
    <location>
        <begin position="55"/>
        <end position="87"/>
    </location>
</feature>
<keyword evidence="1" id="KW-0472">Membrane</keyword>
<dbReference type="STRING" id="1073423.SAMN04488700_2176"/>
<name>A0A1X7NMJ7_9LACT</name>
<evidence type="ECO:0000259" key="3">
    <source>
        <dbReference type="Pfam" id="PF24661"/>
    </source>
</evidence>
<feature type="domain" description="DUF7649" evidence="3">
    <location>
        <begin position="2"/>
        <end position="86"/>
    </location>
</feature>
<dbReference type="InterPro" id="IPR056066">
    <property type="entry name" value="DUF7649"/>
</dbReference>
<gene>
    <name evidence="4" type="ORF">SAMN04488700_2176</name>
</gene>
<dbReference type="PIRSF" id="PIRSF031509">
    <property type="entry name" value="Cell_wall_LiaF/YvqF"/>
    <property type="match status" value="1"/>
</dbReference>
<evidence type="ECO:0000313" key="5">
    <source>
        <dbReference type="Proteomes" id="UP000193435"/>
    </source>
</evidence>
<keyword evidence="1" id="KW-0812">Transmembrane</keyword>
<dbReference type="Pfam" id="PF09922">
    <property type="entry name" value="LiaF-like_C"/>
    <property type="match status" value="1"/>
</dbReference>
<proteinExistence type="predicted"/>
<evidence type="ECO:0000256" key="1">
    <source>
        <dbReference type="SAM" id="Phobius"/>
    </source>
</evidence>
<dbReference type="GO" id="GO:0016020">
    <property type="term" value="C:membrane"/>
    <property type="evidence" value="ECO:0007669"/>
    <property type="project" value="InterPro"/>
</dbReference>
<keyword evidence="5" id="KW-1185">Reference proteome</keyword>
<reference evidence="4 5" key="1">
    <citation type="submission" date="2017-04" db="EMBL/GenBank/DDBJ databases">
        <authorList>
            <person name="Afonso C.L."/>
            <person name="Miller P.J."/>
            <person name="Scott M.A."/>
            <person name="Spackman E."/>
            <person name="Goraichik I."/>
            <person name="Dimitrov K.M."/>
            <person name="Suarez D.L."/>
            <person name="Swayne D.E."/>
        </authorList>
    </citation>
    <scope>NUCLEOTIDE SEQUENCE [LARGE SCALE GENOMIC DNA]</scope>
    <source>
        <strain evidence="4 5">LMG26642</strain>
    </source>
</reference>
<feature type="domain" description="Cell wall-active antibiotics response LiaF-like C-terminal" evidence="2">
    <location>
        <begin position="130"/>
        <end position="242"/>
    </location>
</feature>
<dbReference type="AlphaFoldDB" id="A0A1X7NMJ7"/>
<evidence type="ECO:0000259" key="2">
    <source>
        <dbReference type="Pfam" id="PF09922"/>
    </source>
</evidence>
<feature type="transmembrane region" description="Helical" evidence="1">
    <location>
        <begin position="5"/>
        <end position="21"/>
    </location>
</feature>